<reference evidence="2" key="2">
    <citation type="submission" date="2020-05" db="UniProtKB">
        <authorList>
            <consortium name="EnsemblMetazoa"/>
        </authorList>
    </citation>
    <scope>IDENTIFICATION</scope>
</reference>
<gene>
    <name evidence="1" type="ORF">ZHAS_00015447</name>
</gene>
<dbReference type="AlphaFoldDB" id="A0A084WBA0"/>
<evidence type="ECO:0000313" key="2">
    <source>
        <dbReference type="EnsemblMetazoa" id="ASIC015447-PA"/>
    </source>
</evidence>
<protein>
    <submittedName>
        <fullName evidence="1 2">RNA polymerase beta' subunit</fullName>
    </submittedName>
</protein>
<dbReference type="Proteomes" id="UP000030765">
    <property type="component" value="Unassembled WGS sequence"/>
</dbReference>
<evidence type="ECO:0000313" key="1">
    <source>
        <dbReference type="EMBL" id="KFB47494.1"/>
    </source>
</evidence>
<organism evidence="1">
    <name type="scientific">Anopheles sinensis</name>
    <name type="common">Mosquito</name>
    <dbReference type="NCBI Taxonomy" id="74873"/>
    <lineage>
        <taxon>Eukaryota</taxon>
        <taxon>Metazoa</taxon>
        <taxon>Ecdysozoa</taxon>
        <taxon>Arthropoda</taxon>
        <taxon>Hexapoda</taxon>
        <taxon>Insecta</taxon>
        <taxon>Pterygota</taxon>
        <taxon>Neoptera</taxon>
        <taxon>Endopterygota</taxon>
        <taxon>Diptera</taxon>
        <taxon>Nematocera</taxon>
        <taxon>Culicoidea</taxon>
        <taxon>Culicidae</taxon>
        <taxon>Anophelinae</taxon>
        <taxon>Anopheles</taxon>
    </lineage>
</organism>
<reference evidence="1 3" key="1">
    <citation type="journal article" date="2014" name="BMC Genomics">
        <title>Genome sequence of Anopheles sinensis provides insight into genetics basis of mosquito competence for malaria parasites.</title>
        <authorList>
            <person name="Zhou D."/>
            <person name="Zhang D."/>
            <person name="Ding G."/>
            <person name="Shi L."/>
            <person name="Hou Q."/>
            <person name="Ye Y."/>
            <person name="Xu Y."/>
            <person name="Zhou H."/>
            <person name="Xiong C."/>
            <person name="Li S."/>
            <person name="Yu J."/>
            <person name="Hong S."/>
            <person name="Yu X."/>
            <person name="Zou P."/>
            <person name="Chen C."/>
            <person name="Chang X."/>
            <person name="Wang W."/>
            <person name="Lv Y."/>
            <person name="Sun Y."/>
            <person name="Ma L."/>
            <person name="Shen B."/>
            <person name="Zhu C."/>
        </authorList>
    </citation>
    <scope>NUCLEOTIDE SEQUENCE [LARGE SCALE GENOMIC DNA]</scope>
</reference>
<keyword evidence="3" id="KW-1185">Reference proteome</keyword>
<dbReference type="EMBL" id="ATLV01022328">
    <property type="status" value="NOT_ANNOTATED_CDS"/>
    <property type="molecule type" value="Genomic_DNA"/>
</dbReference>
<proteinExistence type="predicted"/>
<dbReference type="EMBL" id="KE525331">
    <property type="protein sequence ID" value="KFB47494.1"/>
    <property type="molecule type" value="Genomic_DNA"/>
</dbReference>
<dbReference type="VEuPathDB" id="VectorBase:ASIC015447"/>
<dbReference type="EnsemblMetazoa" id="ASIC015447-RA">
    <property type="protein sequence ID" value="ASIC015447-PA"/>
    <property type="gene ID" value="ASIC015447"/>
</dbReference>
<name>A0A084WBA0_ANOSI</name>
<accession>A0A084WBA0</accession>
<evidence type="ECO:0000313" key="3">
    <source>
        <dbReference type="Proteomes" id="UP000030765"/>
    </source>
</evidence>
<sequence>MYTHLFIIVVTSDVVRYGTSSEFPPTDQDQDQDFNFIPSIPVPNYRTLSTLCRQNSSRGLGVYIWGRVRFAYASGFVSPDTADKCNEIMSNFCGRQDRISRCRGFAVIQGGTRLPHHICLFALPSNRCHGFKSGDTGEYDACAS</sequence>